<proteinExistence type="predicted"/>
<dbReference type="AlphaFoldDB" id="A0A8C4N0E1"/>
<evidence type="ECO:0000313" key="3">
    <source>
        <dbReference type="Proteomes" id="UP000694388"/>
    </source>
</evidence>
<feature type="transmembrane region" description="Helical" evidence="1">
    <location>
        <begin position="193"/>
        <end position="214"/>
    </location>
</feature>
<dbReference type="GeneTree" id="ENSGT00390000016813"/>
<protein>
    <submittedName>
        <fullName evidence="2">Uncharacterized protein</fullName>
    </submittedName>
</protein>
<keyword evidence="1" id="KW-0812">Transmembrane</keyword>
<accession>A0A8C4N0E1</accession>
<name>A0A8C4N0E1_EPTBU</name>
<organism evidence="2 3">
    <name type="scientific">Eptatretus burgeri</name>
    <name type="common">Inshore hagfish</name>
    <dbReference type="NCBI Taxonomy" id="7764"/>
    <lineage>
        <taxon>Eukaryota</taxon>
        <taxon>Metazoa</taxon>
        <taxon>Chordata</taxon>
        <taxon>Craniata</taxon>
        <taxon>Vertebrata</taxon>
        <taxon>Cyclostomata</taxon>
        <taxon>Myxini</taxon>
        <taxon>Myxiniformes</taxon>
        <taxon>Myxinidae</taxon>
        <taxon>Eptatretinae</taxon>
        <taxon>Eptatretus</taxon>
    </lineage>
</organism>
<keyword evidence="1" id="KW-1133">Transmembrane helix</keyword>
<reference evidence="2" key="1">
    <citation type="submission" date="2025-08" db="UniProtKB">
        <authorList>
            <consortium name="Ensembl"/>
        </authorList>
    </citation>
    <scope>IDENTIFICATION</scope>
</reference>
<keyword evidence="1" id="KW-0472">Membrane</keyword>
<dbReference type="PANTHER" id="PTHR17695:SF11">
    <property type="entry name" value="SMALL SUBUNIT PROCESSOME COMPONENT 20 HOMOLOG"/>
    <property type="match status" value="1"/>
</dbReference>
<dbReference type="Ensembl" id="ENSEBUT00000000556.1">
    <property type="protein sequence ID" value="ENSEBUP00000000264.1"/>
    <property type="gene ID" value="ENSEBUG00000000475.1"/>
</dbReference>
<dbReference type="InterPro" id="IPR052575">
    <property type="entry name" value="SSU_processome_comp_20"/>
</dbReference>
<dbReference type="SUPFAM" id="SSF48371">
    <property type="entry name" value="ARM repeat"/>
    <property type="match status" value="1"/>
</dbReference>
<dbReference type="PANTHER" id="PTHR17695">
    <property type="entry name" value="SMALL SUBUNIT PROCESSOME COMPONENT 20 HOMOLOG"/>
    <property type="match status" value="1"/>
</dbReference>
<dbReference type="Proteomes" id="UP000694388">
    <property type="component" value="Unplaced"/>
</dbReference>
<dbReference type="InterPro" id="IPR016024">
    <property type="entry name" value="ARM-type_fold"/>
</dbReference>
<evidence type="ECO:0000313" key="2">
    <source>
        <dbReference type="Ensembl" id="ENSEBUP00000000264.1"/>
    </source>
</evidence>
<keyword evidence="3" id="KW-1185">Reference proteome</keyword>
<evidence type="ECO:0000256" key="1">
    <source>
        <dbReference type="SAM" id="Phobius"/>
    </source>
</evidence>
<reference evidence="2" key="2">
    <citation type="submission" date="2025-09" db="UniProtKB">
        <authorList>
            <consortium name="Ensembl"/>
        </authorList>
    </citation>
    <scope>IDENTIFICATION</scope>
</reference>
<sequence length="219" mass="25703">MLSQVNDSQHTLRKAHTARSGSSLQCPVNELYYFQDVETYFSEGVQKWREMHCTAHYDIFLSEVSGLVHTFPQLVYHQDTIVQSLQNHLLVPNSTALEPLLDLVVQLVRDLQKDFYPHFHRFFFITTGLLDARDPDQLEWVFTCLSYLFKFLWRLLIKDIHSVYSMYSPLLEHKKEHIRHFAAESFSFLMRKVLLFDCFMLSSSCFGMLFIGFISSGTL</sequence>
<dbReference type="GO" id="GO:0030686">
    <property type="term" value="C:90S preribosome"/>
    <property type="evidence" value="ECO:0007669"/>
    <property type="project" value="TreeGrafter"/>
</dbReference>
<dbReference type="GO" id="GO:0032040">
    <property type="term" value="C:small-subunit processome"/>
    <property type="evidence" value="ECO:0007669"/>
    <property type="project" value="TreeGrafter"/>
</dbReference>